<name>A0ABM0WQ61_CAMSA</name>
<evidence type="ECO:0000259" key="1">
    <source>
        <dbReference type="SMART" id="SM00256"/>
    </source>
</evidence>
<dbReference type="Gene3D" id="1.20.1280.50">
    <property type="match status" value="1"/>
</dbReference>
<dbReference type="Pfam" id="PF00646">
    <property type="entry name" value="F-box"/>
    <property type="match status" value="1"/>
</dbReference>
<evidence type="ECO:0000313" key="2">
    <source>
        <dbReference type="Proteomes" id="UP000694864"/>
    </source>
</evidence>
<reference evidence="2" key="1">
    <citation type="journal article" date="2014" name="Nat. Commun.">
        <title>The emerging biofuel crop Camelina sativa retains a highly undifferentiated hexaploid genome structure.</title>
        <authorList>
            <person name="Kagale S."/>
            <person name="Koh C."/>
            <person name="Nixon J."/>
            <person name="Bollina V."/>
            <person name="Clarke W.E."/>
            <person name="Tuteja R."/>
            <person name="Spillane C."/>
            <person name="Robinson S.J."/>
            <person name="Links M.G."/>
            <person name="Clarke C."/>
            <person name="Higgins E.E."/>
            <person name="Huebert T."/>
            <person name="Sharpe A.G."/>
            <person name="Parkin I.A."/>
        </authorList>
    </citation>
    <scope>NUCLEOTIDE SEQUENCE [LARGE SCALE GENOMIC DNA]</scope>
    <source>
        <strain evidence="2">cv. DH55</strain>
    </source>
</reference>
<gene>
    <name evidence="3" type="primary">LOC104754121</name>
</gene>
<dbReference type="Pfam" id="PF07734">
    <property type="entry name" value="FBA_1"/>
    <property type="match status" value="1"/>
</dbReference>
<dbReference type="GeneID" id="104754121"/>
<reference evidence="3" key="2">
    <citation type="submission" date="2025-08" db="UniProtKB">
        <authorList>
            <consortium name="RefSeq"/>
        </authorList>
    </citation>
    <scope>IDENTIFICATION</scope>
    <source>
        <tissue evidence="3">Leaf</tissue>
    </source>
</reference>
<keyword evidence="2" id="KW-1185">Reference proteome</keyword>
<dbReference type="CDD" id="cd22157">
    <property type="entry name" value="F-box_AtFBW1-like"/>
    <property type="match status" value="1"/>
</dbReference>
<feature type="domain" description="F-box" evidence="1">
    <location>
        <begin position="7"/>
        <end position="47"/>
    </location>
</feature>
<protein>
    <submittedName>
        <fullName evidence="3">F-box protein At3g19560</fullName>
    </submittedName>
</protein>
<dbReference type="PANTHER" id="PTHR31672">
    <property type="entry name" value="BNACNNG10540D PROTEIN"/>
    <property type="match status" value="1"/>
</dbReference>
<organism evidence="2 3">
    <name type="scientific">Camelina sativa</name>
    <name type="common">False flax</name>
    <name type="synonym">Myagrum sativum</name>
    <dbReference type="NCBI Taxonomy" id="90675"/>
    <lineage>
        <taxon>Eukaryota</taxon>
        <taxon>Viridiplantae</taxon>
        <taxon>Streptophyta</taxon>
        <taxon>Embryophyta</taxon>
        <taxon>Tracheophyta</taxon>
        <taxon>Spermatophyta</taxon>
        <taxon>Magnoliopsida</taxon>
        <taxon>eudicotyledons</taxon>
        <taxon>Gunneridae</taxon>
        <taxon>Pentapetalae</taxon>
        <taxon>rosids</taxon>
        <taxon>malvids</taxon>
        <taxon>Brassicales</taxon>
        <taxon>Brassicaceae</taxon>
        <taxon>Camelineae</taxon>
        <taxon>Camelina</taxon>
    </lineage>
</organism>
<dbReference type="NCBIfam" id="TIGR01640">
    <property type="entry name" value="F_box_assoc_1"/>
    <property type="match status" value="1"/>
</dbReference>
<dbReference type="InterPro" id="IPR036047">
    <property type="entry name" value="F-box-like_dom_sf"/>
</dbReference>
<dbReference type="Proteomes" id="UP000694864">
    <property type="component" value="Chromosome 16"/>
</dbReference>
<sequence>MAMMSDLSQGLVKEILSRVPISSLRAVRSTCKQWNSLSKDPSFTNKQCAKAAKDLMVIMVNDFKVCLMSVNLYGDHNHKDLVDPSIKRIGELNQVKIFNVFYCDGLLLCLTKEKESNTTSLVVWNPYSCQTSLIKPRSTYGRSDMFGIGYDKNNNHKILRLFFEFGYNLEYEIYDSKSNSWRALAISSTVVLYKKGVSLKGSTYFFAQERIKVEEVDKECVLLCFDFTRERFGPVLHLPFHCDVRYDDMVLSAVREEQLAFLFQRLYTYKMEIWITTKIKPNAVSWNIFLGVNTETIISGLKFVVEPRSFFVDEDKKVAVICDIDRFEPTKT</sequence>
<dbReference type="PANTHER" id="PTHR31672:SF13">
    <property type="entry name" value="F-BOX PROTEIN CPR30-LIKE"/>
    <property type="match status" value="1"/>
</dbReference>
<dbReference type="InterPro" id="IPR001810">
    <property type="entry name" value="F-box_dom"/>
</dbReference>
<proteinExistence type="predicted"/>
<dbReference type="SMART" id="SM00256">
    <property type="entry name" value="FBOX"/>
    <property type="match status" value="1"/>
</dbReference>
<dbReference type="RefSeq" id="XP_010474572.1">
    <property type="nucleotide sequence ID" value="XM_010476270.1"/>
</dbReference>
<dbReference type="SUPFAM" id="SSF81383">
    <property type="entry name" value="F-box domain"/>
    <property type="match status" value="1"/>
</dbReference>
<dbReference type="InterPro" id="IPR050796">
    <property type="entry name" value="SCF_F-box_component"/>
</dbReference>
<dbReference type="InterPro" id="IPR006527">
    <property type="entry name" value="F-box-assoc_dom_typ1"/>
</dbReference>
<accession>A0ABM0WQ61</accession>
<evidence type="ECO:0000313" key="3">
    <source>
        <dbReference type="RefSeq" id="XP_010474572.1"/>
    </source>
</evidence>
<dbReference type="InterPro" id="IPR017451">
    <property type="entry name" value="F-box-assoc_interact_dom"/>
</dbReference>